<dbReference type="OrthoDB" id="2970175at2759"/>
<reference evidence="2 3" key="1">
    <citation type="submission" date="2014-02" db="EMBL/GenBank/DDBJ databases">
        <title>Transposable element dynamics among asymbiotic and ectomycorrhizal Amanita fungi.</title>
        <authorList>
            <consortium name="DOE Joint Genome Institute"/>
            <person name="Hess J."/>
            <person name="Skrede I."/>
            <person name="Wolfe B."/>
            <person name="LaButti K."/>
            <person name="Ohm R.A."/>
            <person name="Grigoriev I.V."/>
            <person name="Pringle A."/>
        </authorList>
    </citation>
    <scope>NUCLEOTIDE SEQUENCE [LARGE SCALE GENOMIC DNA]</scope>
    <source>
        <strain evidence="2 3">SKay4041</strain>
    </source>
</reference>
<dbReference type="InterPro" id="IPR046522">
    <property type="entry name" value="DUF6699"/>
</dbReference>
<gene>
    <name evidence="2" type="ORF">AMATHDRAFT_143053</name>
</gene>
<feature type="domain" description="DUF6699" evidence="1">
    <location>
        <begin position="4"/>
        <end position="98"/>
    </location>
</feature>
<proteinExistence type="predicted"/>
<organism evidence="2 3">
    <name type="scientific">Amanita thiersii Skay4041</name>
    <dbReference type="NCBI Taxonomy" id="703135"/>
    <lineage>
        <taxon>Eukaryota</taxon>
        <taxon>Fungi</taxon>
        <taxon>Dikarya</taxon>
        <taxon>Basidiomycota</taxon>
        <taxon>Agaricomycotina</taxon>
        <taxon>Agaricomycetes</taxon>
        <taxon>Agaricomycetidae</taxon>
        <taxon>Agaricales</taxon>
        <taxon>Pluteineae</taxon>
        <taxon>Amanitaceae</taxon>
        <taxon>Amanita</taxon>
    </lineage>
</organism>
<protein>
    <recommendedName>
        <fullName evidence="1">DUF6699 domain-containing protein</fullName>
    </recommendedName>
</protein>
<name>A0A2A9NJP3_9AGAR</name>
<keyword evidence="3" id="KW-1185">Reference proteome</keyword>
<evidence type="ECO:0000313" key="2">
    <source>
        <dbReference type="EMBL" id="PFH51205.1"/>
    </source>
</evidence>
<accession>A0A2A9NJP3</accession>
<evidence type="ECO:0000313" key="3">
    <source>
        <dbReference type="Proteomes" id="UP000242287"/>
    </source>
</evidence>
<dbReference type="Proteomes" id="UP000242287">
    <property type="component" value="Unassembled WGS sequence"/>
</dbReference>
<dbReference type="AlphaFoldDB" id="A0A2A9NJP3"/>
<dbReference type="Pfam" id="PF20415">
    <property type="entry name" value="DUF6699"/>
    <property type="match status" value="1"/>
</dbReference>
<sequence length="111" mass="13084">MIEMHIMLPDYETWSIVAKRKEGLRVRDVLQAIYDAFHVRLTSAEQNSISPQMKDYLMTYNDRRCRDAAGLAEYNKKQGLLRVDVLRSHRIFAGLEQDGKYWKLTLESYGR</sequence>
<dbReference type="EMBL" id="KZ301990">
    <property type="protein sequence ID" value="PFH51205.1"/>
    <property type="molecule type" value="Genomic_DNA"/>
</dbReference>
<evidence type="ECO:0000259" key="1">
    <source>
        <dbReference type="Pfam" id="PF20415"/>
    </source>
</evidence>